<sequence>MFVVKTLARQNLAFCGSSGKIGEDGNGNFLSFIEILADFDPVMIEHLRRFKTRATRFHYLINKIQNELTALLANEIKAMIIKKIQGARYYSVIIDCTPDISHHEQMTVVTRQFRFRNYSAHILSFASSVKRWKIFEDKVRGLTLKPLSHTRWESHVGNTISSS</sequence>
<protein>
    <submittedName>
        <fullName evidence="1">Similarity to Ac-like transposase</fullName>
    </submittedName>
</protein>
<dbReference type="PhylomeDB" id="Q9FJB2"/>
<dbReference type="AlphaFoldDB" id="Q9FJB2"/>
<reference key="2">
    <citation type="journal article" date="2000" name="Nature">
        <title>Sequence and analysis of chromosome 5 of the plant Arabidopsis thaliana.</title>
        <authorList>
            <consortium name="Kazusa DNA Research Institute"/>
            <consortium name="Cold Spring Harbor and Washington University in St Louis Sequencing Consortium"/>
            <consortium name="European Union Arabidopsis Genome Sequencing Consortium"/>
            <person name="Tabata S."/>
            <person name="Kaneko T."/>
            <person name="Nakamura Y."/>
            <person name="Kotani H."/>
            <person name="Kato T."/>
            <person name="Asamizu E."/>
            <person name="Miyajima N."/>
            <person name="Sasamoto S."/>
            <person name="Kimura T."/>
            <person name="Hosouchi T."/>
            <person name="Kawashima K."/>
            <person name="Kohara M."/>
            <person name="Matsumoto M."/>
            <person name="Matsuno A."/>
            <person name="Muraki A."/>
            <person name="Nakayama S."/>
            <person name="Nakazaki N."/>
            <person name="Naruo K."/>
            <person name="Okumura S."/>
            <person name="Shinpo S."/>
            <person name="Takeuchi C."/>
            <person name="Wada T."/>
            <person name="Watanabe A."/>
            <person name="Yamada M."/>
            <person name="Yasuda M."/>
            <person name="Sato S."/>
            <person name="de la Bastide M."/>
            <person name="Huang E."/>
            <person name="Spiegel L."/>
            <person name="Gnoj L."/>
            <person name="O'Shaughnessy A."/>
            <person name="Preston R."/>
            <person name="Habermann K."/>
            <person name="Murray J."/>
            <person name="Johnson D."/>
            <person name="Rohlfing T."/>
            <person name="Nelson J."/>
            <person name="Stoneking T."/>
            <person name="Pepin K."/>
            <person name="Spieth J."/>
            <person name="Sekhon M."/>
            <person name="Armstrong J."/>
            <person name="Becker M."/>
            <person name="Belter E."/>
            <person name="Cordum H."/>
            <person name="Cordes M."/>
            <person name="Courtney L."/>
            <person name="Courtney W."/>
            <person name="Dante M."/>
            <person name="Du H."/>
            <person name="Edwards J."/>
            <person name="Fryman J."/>
            <person name="Haakensen B."/>
            <person name="Lamar E."/>
            <person name="Latreille P."/>
            <person name="Leonard S."/>
            <person name="Meyer R."/>
            <person name="Mulvaney E."/>
            <person name="Ozersky P."/>
            <person name="Riley A."/>
            <person name="Strowmatt C."/>
            <person name="Wagner-McPherson C."/>
            <person name="Wollam A."/>
            <person name="Yoakum M."/>
            <person name="Bell M."/>
            <person name="Dedhia N."/>
            <person name="Parnell L."/>
            <person name="Shah R."/>
            <person name="Rodriguez M."/>
            <person name="See L.H."/>
            <person name="Vil D."/>
            <person name="Baker J."/>
            <person name="Kirchoff K."/>
            <person name="Toth K."/>
            <person name="King L."/>
            <person name="Bahret A."/>
            <person name="Miller B."/>
            <person name="Marra M."/>
            <person name="Martienssen R."/>
            <person name="McCombie W.R."/>
            <person name="Wilson R.K."/>
            <person name="Murphy G."/>
            <person name="Bancroft I."/>
            <person name="Volckaert G."/>
            <person name="Wambutt R."/>
            <person name="Dusterhoft A."/>
            <person name="Stiekema W."/>
            <person name="Pohl T."/>
            <person name="Entian K.D."/>
            <person name="Terryn N."/>
            <person name="Hartley N."/>
            <person name="Bent E."/>
            <person name="Johnson S."/>
            <person name="Langham S.A."/>
            <person name="McCullagh B."/>
            <person name="Robben J."/>
            <person name="Grymonprez B."/>
            <person name="Zimmermann W."/>
            <person name="Ramsperger U."/>
            <person name="Wedler H."/>
            <person name="Balke K."/>
            <person name="Wedler E."/>
            <person name="Peters S."/>
            <person name="van Staveren M."/>
            <person name="Dirkse W."/>
            <person name="Mooijman P."/>
            <person name="Lankhorst R.K."/>
            <person name="Weitzenegger T."/>
            <person name="Bothe G."/>
            <person name="Rose M."/>
            <person name="Hauf J."/>
            <person name="Berneiser S."/>
            <person name="Hempel S."/>
            <person name="Feldpausch M."/>
            <person name="Lamberth S."/>
            <person name="Villarroel R."/>
            <person name="Gielen J."/>
            <person name="Ardiles W."/>
            <person name="Bents O."/>
            <person name="Lemcke K."/>
            <person name="Kolesov G."/>
            <person name="Mayer K."/>
            <person name="Rudd S."/>
            <person name="Schoof H."/>
            <person name="Schueller C."/>
            <person name="Zaccaria P."/>
            <person name="Mewes H.W."/>
            <person name="Bevan M."/>
            <person name="Fransz P."/>
        </authorList>
    </citation>
    <scope>NUCLEOTIDE SEQUENCE [LARGE SCALE GENOMIC DNA]</scope>
    <source>
        <strain>cv. Columbia</strain>
    </source>
</reference>
<reference evidence="1" key="1">
    <citation type="journal article" date="1998" name="DNA Res.">
        <title>Structural analysis of Arabidopsis thaliana chromosome 5. VII. Sequence features of the regions of 1,013,767 bp covered by sixteen physically assigned P1 and TAC clones.</title>
        <authorList>
            <person name="Nakamura Y."/>
            <person name="Sato S."/>
            <person name="Asamizu E."/>
            <person name="Kaneko T."/>
            <person name="Kotani H."/>
            <person name="Miyajima N."/>
            <person name="Tabata S."/>
        </authorList>
    </citation>
    <scope>NUCLEOTIDE SEQUENCE [LARGE SCALE GENOMIC DNA]</scope>
</reference>
<dbReference type="PANTHER" id="PTHR45749">
    <property type="match status" value="1"/>
</dbReference>
<accession>Q9FJB2</accession>
<organism evidence="1">
    <name type="scientific">Arabidopsis thaliana</name>
    <name type="common">Mouse-ear cress</name>
    <dbReference type="NCBI Taxonomy" id="3702"/>
    <lineage>
        <taxon>Eukaryota</taxon>
        <taxon>Viridiplantae</taxon>
        <taxon>Streptophyta</taxon>
        <taxon>Embryophyta</taxon>
        <taxon>Tracheophyta</taxon>
        <taxon>Spermatophyta</taxon>
        <taxon>Magnoliopsida</taxon>
        <taxon>eudicotyledons</taxon>
        <taxon>Gunneridae</taxon>
        <taxon>Pentapetalae</taxon>
        <taxon>rosids</taxon>
        <taxon>malvids</taxon>
        <taxon>Brassicales</taxon>
        <taxon>Brassicaceae</taxon>
        <taxon>Camelineae</taxon>
        <taxon>Arabidopsis</taxon>
    </lineage>
</organism>
<dbReference type="PANTHER" id="PTHR45749:SF35">
    <property type="entry name" value="AC-LIKE TRANSPOSASE-RELATED"/>
    <property type="match status" value="1"/>
</dbReference>
<name>Q9FJB2_ARATH</name>
<proteinExistence type="predicted"/>
<dbReference type="EMBL" id="AB015477">
    <property type="protein sequence ID" value="BAB08706.1"/>
    <property type="molecule type" value="Genomic_DNA"/>
</dbReference>
<evidence type="ECO:0000313" key="1">
    <source>
        <dbReference type="EMBL" id="BAB08706.1"/>
    </source>
</evidence>